<evidence type="ECO:0000313" key="5">
    <source>
        <dbReference type="EMBL" id="MDA2811503.1"/>
    </source>
</evidence>
<evidence type="ECO:0000256" key="3">
    <source>
        <dbReference type="SAM" id="SignalP"/>
    </source>
</evidence>
<feature type="region of interest" description="Disordered" evidence="1">
    <location>
        <begin position="294"/>
        <end position="377"/>
    </location>
</feature>
<evidence type="ECO:0000313" key="6">
    <source>
        <dbReference type="Proteomes" id="UP001527866"/>
    </source>
</evidence>
<feature type="chain" id="PRO_5046468666" evidence="3">
    <location>
        <begin position="40"/>
        <end position="409"/>
    </location>
</feature>
<feature type="transmembrane region" description="Helical" evidence="2">
    <location>
        <begin position="378"/>
        <end position="399"/>
    </location>
</feature>
<sequence>MITTVHPHTARRGRRLVAATAVTAAAALAFGLSSAPALADGATGKYVGNGPGGISVETKTHGKITTNLFKLQLDDGATLQTYCIDAETAIRSGADYREDAWDTYPGKGDFAQPGKVHTVLQSSYPTVDVATLAGEAGIEGLTEEEAVAGTQAAVWHFSNGTELTEGGKHGANVDALYAHLLEKAEQSDTPEPEASLSITPEAAEGAAGETIGEFTVQTSADSVPLVLDAPEGFELVDVESGEPVEAAANGDKVGVKVPEGAEDGEASFSGTITATVEVGRLFRGVDGQPATQTLITADSSDTEISASAKVSWASGGGETPPEDGDDEEPTPSPSPSTPEDGGSDDGDKGDGGKDEGEEKPAPGGDEDKGGGLPVTGGALYGLIGAAVAAVGGGAAAIYFGRKRKASTEV</sequence>
<reference evidence="5 6" key="1">
    <citation type="submission" date="2023-01" db="EMBL/GenBank/DDBJ databases">
        <title>Draft genome sequence of Nocardiopsis sp. RSe5-2 isolated from halophytes.</title>
        <authorList>
            <person name="Duangmal K."/>
            <person name="Chantavorakit T."/>
        </authorList>
    </citation>
    <scope>NUCLEOTIDE SEQUENCE [LARGE SCALE GENOMIC DNA]</scope>
    <source>
        <strain evidence="5 6">RSe5-2</strain>
    </source>
</reference>
<dbReference type="RefSeq" id="WP_270685955.1">
    <property type="nucleotide sequence ID" value="NZ_JAQFWQ010000030.1"/>
</dbReference>
<keyword evidence="2" id="KW-0812">Transmembrane</keyword>
<evidence type="ECO:0000256" key="2">
    <source>
        <dbReference type="SAM" id="Phobius"/>
    </source>
</evidence>
<accession>A0ABT4U3G5</accession>
<feature type="compositionally biased region" description="Basic and acidic residues" evidence="1">
    <location>
        <begin position="345"/>
        <end position="369"/>
    </location>
</feature>
<keyword evidence="6" id="KW-1185">Reference proteome</keyword>
<keyword evidence="2" id="KW-1133">Transmembrane helix</keyword>
<protein>
    <submittedName>
        <fullName evidence="5">Thioester domain-containing protein</fullName>
    </submittedName>
</protein>
<name>A0ABT4U3G5_9ACTN</name>
<evidence type="ECO:0000259" key="4">
    <source>
        <dbReference type="Pfam" id="PF08341"/>
    </source>
</evidence>
<feature type="signal peptide" evidence="3">
    <location>
        <begin position="1"/>
        <end position="39"/>
    </location>
</feature>
<dbReference type="InterPro" id="IPR013552">
    <property type="entry name" value="Thioester_dom"/>
</dbReference>
<dbReference type="NCBIfam" id="TIGR03934">
    <property type="entry name" value="TQXA_dom"/>
    <property type="match status" value="1"/>
</dbReference>
<dbReference type="Pfam" id="PF08341">
    <property type="entry name" value="TED"/>
    <property type="match status" value="1"/>
</dbReference>
<keyword evidence="3" id="KW-0732">Signal</keyword>
<dbReference type="InterPro" id="IPR023849">
    <property type="entry name" value="TQXA_dom"/>
</dbReference>
<dbReference type="Gene3D" id="1.10.150.480">
    <property type="match status" value="1"/>
</dbReference>
<evidence type="ECO:0000256" key="1">
    <source>
        <dbReference type="SAM" id="MobiDB-lite"/>
    </source>
</evidence>
<dbReference type="Proteomes" id="UP001527866">
    <property type="component" value="Unassembled WGS sequence"/>
</dbReference>
<proteinExistence type="predicted"/>
<feature type="domain" description="Thioester" evidence="4">
    <location>
        <begin position="81"/>
        <end position="185"/>
    </location>
</feature>
<comment type="caution">
    <text evidence="5">The sequence shown here is derived from an EMBL/GenBank/DDBJ whole genome shotgun (WGS) entry which is preliminary data.</text>
</comment>
<dbReference type="EMBL" id="JAQFWQ010000030">
    <property type="protein sequence ID" value="MDA2811503.1"/>
    <property type="molecule type" value="Genomic_DNA"/>
</dbReference>
<feature type="compositionally biased region" description="Acidic residues" evidence="1">
    <location>
        <begin position="320"/>
        <end position="329"/>
    </location>
</feature>
<feature type="compositionally biased region" description="Polar residues" evidence="1">
    <location>
        <begin position="294"/>
        <end position="305"/>
    </location>
</feature>
<keyword evidence="2" id="KW-0472">Membrane</keyword>
<organism evidence="5 6">
    <name type="scientific">Nocardiopsis endophytica</name>
    <dbReference type="NCBI Taxonomy" id="3018445"/>
    <lineage>
        <taxon>Bacteria</taxon>
        <taxon>Bacillati</taxon>
        <taxon>Actinomycetota</taxon>
        <taxon>Actinomycetes</taxon>
        <taxon>Streptosporangiales</taxon>
        <taxon>Nocardiopsidaceae</taxon>
        <taxon>Nocardiopsis</taxon>
    </lineage>
</organism>
<gene>
    <name evidence="5" type="ORF">O4J56_12750</name>
</gene>